<dbReference type="InterPro" id="IPR008271">
    <property type="entry name" value="Ser/Thr_kinase_AS"/>
</dbReference>
<dbReference type="SMART" id="SM00220">
    <property type="entry name" value="S_TKc"/>
    <property type="match status" value="1"/>
</dbReference>
<keyword evidence="3" id="KW-0808">Transferase</keyword>
<dbReference type="Gene3D" id="1.10.510.10">
    <property type="entry name" value="Transferase(Phosphotransferase) domain 1"/>
    <property type="match status" value="1"/>
</dbReference>
<evidence type="ECO:0000256" key="5">
    <source>
        <dbReference type="ARBA" id="ARBA00022777"/>
    </source>
</evidence>
<feature type="compositionally biased region" description="Pro residues" evidence="8">
    <location>
        <begin position="276"/>
        <end position="285"/>
    </location>
</feature>
<accession>A0A4Q5J146</accession>
<feature type="binding site" evidence="7">
    <location>
        <position position="39"/>
    </location>
    <ligand>
        <name>ATP</name>
        <dbReference type="ChEBI" id="CHEBI:30616"/>
    </ligand>
</feature>
<comment type="caution">
    <text evidence="11">The sequence shown here is derived from an EMBL/GenBank/DDBJ whole genome shotgun (WGS) entry which is preliminary data.</text>
</comment>
<evidence type="ECO:0000256" key="9">
    <source>
        <dbReference type="SAM" id="Phobius"/>
    </source>
</evidence>
<reference evidence="11 12" key="1">
    <citation type="submission" date="2019-01" db="EMBL/GenBank/DDBJ databases">
        <title>Nocardioides guangzhouensis sp. nov., an actinobacterium isolated from soil.</title>
        <authorList>
            <person name="Fu Y."/>
            <person name="Cai Y."/>
            <person name="Lin Z."/>
            <person name="Chen P."/>
        </authorList>
    </citation>
    <scope>NUCLEOTIDE SEQUENCE [LARGE SCALE GENOMIC DNA]</scope>
    <source>
        <strain evidence="11 12">NBRC 105384</strain>
    </source>
</reference>
<evidence type="ECO:0000256" key="3">
    <source>
        <dbReference type="ARBA" id="ARBA00022679"/>
    </source>
</evidence>
<dbReference type="CDD" id="cd14014">
    <property type="entry name" value="STKc_PknB_like"/>
    <property type="match status" value="1"/>
</dbReference>
<evidence type="ECO:0000256" key="2">
    <source>
        <dbReference type="ARBA" id="ARBA00022527"/>
    </source>
</evidence>
<keyword evidence="9" id="KW-0812">Transmembrane</keyword>
<keyword evidence="9" id="KW-0472">Membrane</keyword>
<dbReference type="AlphaFoldDB" id="A0A4Q5J146"/>
<feature type="compositionally biased region" description="Low complexity" evidence="8">
    <location>
        <begin position="383"/>
        <end position="392"/>
    </location>
</feature>
<dbReference type="InterPro" id="IPR000719">
    <property type="entry name" value="Prot_kinase_dom"/>
</dbReference>
<dbReference type="Proteomes" id="UP000291189">
    <property type="component" value="Unassembled WGS sequence"/>
</dbReference>
<dbReference type="PANTHER" id="PTHR43289:SF6">
    <property type="entry name" value="SERINE_THREONINE-PROTEIN KINASE NEKL-3"/>
    <property type="match status" value="1"/>
</dbReference>
<dbReference type="EC" id="2.7.11.1" evidence="1"/>
<evidence type="ECO:0000256" key="8">
    <source>
        <dbReference type="SAM" id="MobiDB-lite"/>
    </source>
</evidence>
<dbReference type="Pfam" id="PF00069">
    <property type="entry name" value="Pkinase"/>
    <property type="match status" value="1"/>
</dbReference>
<proteinExistence type="predicted"/>
<evidence type="ECO:0000256" key="1">
    <source>
        <dbReference type="ARBA" id="ARBA00012513"/>
    </source>
</evidence>
<evidence type="ECO:0000259" key="10">
    <source>
        <dbReference type="PROSITE" id="PS50011"/>
    </source>
</evidence>
<keyword evidence="9" id="KW-1133">Transmembrane helix</keyword>
<dbReference type="Gene3D" id="3.30.200.20">
    <property type="entry name" value="Phosphorylase Kinase, domain 1"/>
    <property type="match status" value="1"/>
</dbReference>
<dbReference type="PROSITE" id="PS50011">
    <property type="entry name" value="PROTEIN_KINASE_DOM"/>
    <property type="match status" value="1"/>
</dbReference>
<keyword evidence="5 11" id="KW-0418">Kinase</keyword>
<dbReference type="PROSITE" id="PS00107">
    <property type="entry name" value="PROTEIN_KINASE_ATP"/>
    <property type="match status" value="1"/>
</dbReference>
<dbReference type="EMBL" id="SDPU01000021">
    <property type="protein sequence ID" value="RYU12240.1"/>
    <property type="molecule type" value="Genomic_DNA"/>
</dbReference>
<organism evidence="11 12">
    <name type="scientific">Nocardioides iriomotensis</name>
    <dbReference type="NCBI Taxonomy" id="715784"/>
    <lineage>
        <taxon>Bacteria</taxon>
        <taxon>Bacillati</taxon>
        <taxon>Actinomycetota</taxon>
        <taxon>Actinomycetes</taxon>
        <taxon>Propionibacteriales</taxon>
        <taxon>Nocardioidaceae</taxon>
        <taxon>Nocardioides</taxon>
    </lineage>
</organism>
<dbReference type="OrthoDB" id="9762169at2"/>
<evidence type="ECO:0000256" key="6">
    <source>
        <dbReference type="ARBA" id="ARBA00022840"/>
    </source>
</evidence>
<keyword evidence="12" id="KW-1185">Reference proteome</keyword>
<feature type="region of interest" description="Disordered" evidence="8">
    <location>
        <begin position="348"/>
        <end position="400"/>
    </location>
</feature>
<dbReference type="InterPro" id="IPR017441">
    <property type="entry name" value="Protein_kinase_ATP_BS"/>
</dbReference>
<gene>
    <name evidence="11" type="ORF">ETU37_09440</name>
</gene>
<keyword evidence="6 7" id="KW-0067">ATP-binding</keyword>
<dbReference type="RefSeq" id="WP_129987015.1">
    <property type="nucleotide sequence ID" value="NZ_SDPU01000021.1"/>
</dbReference>
<sequence length="501" mass="51636">MQPELIGGRYRVRRAVGRGGMGTVWLCRDETLARDVAVKQVGLLPGESSTDTARALREARATAALSHRNVVAVHDVVQEDGAVWLVMEYVPSRTLSQMIADGGPLEPGRVAALGAQVADGLLAAHAAGLTHRDVKPGNVLVAGDGTAKIGDFGLSRTAEDTTLTSTGMISGTPGYLAPEVARGATPSPVSDAWAFGATLYAAVEGRAPFGGDNALAVLHQIAHEDADRPRRAGTLEPVINGLMARDPAQRLSLRDAHEELRRLAARPREQTRELAPPTPAAPLAPPAAEATRPATQPVERPAASPPPGPTPDDASPRRRRPGLVAAGVLALLVALVAAFVVVQLGDDGRTGTPGSGTGAADDPSTPSESGGSSPTPDRQTTNSPSAGDRSAGGSAGSAPGGGQAVAFVDGYFDTVPDDVDAGWAMLSPAYQAETGRGSYDGFWAEVADVDATDLSPVSGGDAVEATVTYEYTDGRTVEERQLLQLVPGDDGGLRIDGYRTI</sequence>
<dbReference type="InterPro" id="IPR011009">
    <property type="entry name" value="Kinase-like_dom_sf"/>
</dbReference>
<evidence type="ECO:0000256" key="7">
    <source>
        <dbReference type="PROSITE-ProRule" id="PRU10141"/>
    </source>
</evidence>
<feature type="transmembrane region" description="Helical" evidence="9">
    <location>
        <begin position="323"/>
        <end position="345"/>
    </location>
</feature>
<evidence type="ECO:0000313" key="12">
    <source>
        <dbReference type="Proteomes" id="UP000291189"/>
    </source>
</evidence>
<dbReference type="GO" id="GO:0005524">
    <property type="term" value="F:ATP binding"/>
    <property type="evidence" value="ECO:0007669"/>
    <property type="project" value="UniProtKB-UniRule"/>
</dbReference>
<dbReference type="SUPFAM" id="SSF56112">
    <property type="entry name" value="Protein kinase-like (PK-like)"/>
    <property type="match status" value="1"/>
</dbReference>
<evidence type="ECO:0000313" key="11">
    <source>
        <dbReference type="EMBL" id="RYU12240.1"/>
    </source>
</evidence>
<name>A0A4Q5J146_9ACTN</name>
<protein>
    <recommendedName>
        <fullName evidence="1">non-specific serine/threonine protein kinase</fullName>
        <ecNumber evidence="1">2.7.11.1</ecNumber>
    </recommendedName>
</protein>
<keyword evidence="2 11" id="KW-0723">Serine/threonine-protein kinase</keyword>
<dbReference type="PROSITE" id="PS00108">
    <property type="entry name" value="PROTEIN_KINASE_ST"/>
    <property type="match status" value="1"/>
</dbReference>
<dbReference type="GO" id="GO:0004674">
    <property type="term" value="F:protein serine/threonine kinase activity"/>
    <property type="evidence" value="ECO:0007669"/>
    <property type="project" value="UniProtKB-KW"/>
</dbReference>
<evidence type="ECO:0000256" key="4">
    <source>
        <dbReference type="ARBA" id="ARBA00022741"/>
    </source>
</evidence>
<feature type="compositionally biased region" description="Low complexity" evidence="8">
    <location>
        <begin position="363"/>
        <end position="376"/>
    </location>
</feature>
<feature type="region of interest" description="Disordered" evidence="8">
    <location>
        <begin position="264"/>
        <end position="319"/>
    </location>
</feature>
<keyword evidence="4 7" id="KW-0547">Nucleotide-binding</keyword>
<feature type="domain" description="Protein kinase" evidence="10">
    <location>
        <begin position="10"/>
        <end position="260"/>
    </location>
</feature>
<feature type="compositionally biased region" description="Low complexity" evidence="8">
    <location>
        <begin position="286"/>
        <end position="295"/>
    </location>
</feature>
<dbReference type="PANTHER" id="PTHR43289">
    <property type="entry name" value="MITOGEN-ACTIVATED PROTEIN KINASE KINASE KINASE 20-RELATED"/>
    <property type="match status" value="1"/>
</dbReference>